<evidence type="ECO:0000313" key="2">
    <source>
        <dbReference type="Proteomes" id="UP001172680"/>
    </source>
</evidence>
<protein>
    <submittedName>
        <fullName evidence="1">Uncharacterized protein</fullName>
    </submittedName>
</protein>
<gene>
    <name evidence="1" type="ORF">H2199_006086</name>
</gene>
<dbReference type="EMBL" id="JAPDRP010000018">
    <property type="protein sequence ID" value="KAJ9639853.1"/>
    <property type="molecule type" value="Genomic_DNA"/>
</dbReference>
<sequence>MSPFLHRTAAYVSHAKTVYIILICLNIIVYISGATTVFIYTFIERKRLPPGLIIASAVILSLSTAALFAYWLMVRLWRTETADSAGDAEDGWPKGNRGSGSGSMTNNPPGSVHSRPAPSSEYHQSDHTPTPTPSSRSYSFSPSPLSPPMQQPSTPTPARVSPAPPPPAPRSPQASSTSIKRRSWKNPAQQHQQGSQQQHQQSTPSMPGEGAHEKWKKRTSRLPEGMRAGYADEEVF</sequence>
<keyword evidence="2" id="KW-1185">Reference proteome</keyword>
<reference evidence="1" key="1">
    <citation type="submission" date="2022-10" db="EMBL/GenBank/DDBJ databases">
        <title>Culturing micro-colonial fungi from biological soil crusts in the Mojave desert and describing Neophaeococcomyces mojavensis, and introducing the new genera and species Taxawa tesnikishii.</title>
        <authorList>
            <person name="Kurbessoian T."/>
            <person name="Stajich J.E."/>
        </authorList>
    </citation>
    <scope>NUCLEOTIDE SEQUENCE</scope>
    <source>
        <strain evidence="1">JES_115</strain>
    </source>
</reference>
<dbReference type="Proteomes" id="UP001172680">
    <property type="component" value="Unassembled WGS sequence"/>
</dbReference>
<proteinExistence type="predicted"/>
<evidence type="ECO:0000313" key="1">
    <source>
        <dbReference type="EMBL" id="KAJ9639853.1"/>
    </source>
</evidence>
<accession>A0ACC2YXV0</accession>
<name>A0ACC2YXV0_9PEZI</name>
<comment type="caution">
    <text evidence="1">The sequence shown here is derived from an EMBL/GenBank/DDBJ whole genome shotgun (WGS) entry which is preliminary data.</text>
</comment>
<organism evidence="1 2">
    <name type="scientific">Coniosporium tulheliwenetii</name>
    <dbReference type="NCBI Taxonomy" id="3383036"/>
    <lineage>
        <taxon>Eukaryota</taxon>
        <taxon>Fungi</taxon>
        <taxon>Dikarya</taxon>
        <taxon>Ascomycota</taxon>
        <taxon>Pezizomycotina</taxon>
        <taxon>Dothideomycetes</taxon>
        <taxon>Dothideomycetes incertae sedis</taxon>
        <taxon>Coniosporium</taxon>
    </lineage>
</organism>